<protein>
    <submittedName>
        <fullName evidence="2">Uncharacterized protein</fullName>
    </submittedName>
</protein>
<feature type="compositionally biased region" description="Polar residues" evidence="1">
    <location>
        <begin position="679"/>
        <end position="699"/>
    </location>
</feature>
<dbReference type="EMBL" id="CAJOBC010002582">
    <property type="protein sequence ID" value="CAF3740354.1"/>
    <property type="molecule type" value="Genomic_DNA"/>
</dbReference>
<dbReference type="AlphaFoldDB" id="A0A814E6V3"/>
<feature type="non-terminal residue" evidence="2">
    <location>
        <position position="1"/>
    </location>
</feature>
<gene>
    <name evidence="2" type="ORF">GPM918_LOCUS12024</name>
    <name evidence="3" type="ORF">SRO942_LOCUS12025</name>
</gene>
<keyword evidence="4" id="KW-1185">Reference proteome</keyword>
<dbReference type="EMBL" id="CAJNOQ010002582">
    <property type="protein sequence ID" value="CAF0966849.1"/>
    <property type="molecule type" value="Genomic_DNA"/>
</dbReference>
<dbReference type="Proteomes" id="UP000681722">
    <property type="component" value="Unassembled WGS sequence"/>
</dbReference>
<feature type="region of interest" description="Disordered" evidence="1">
    <location>
        <begin position="407"/>
        <end position="427"/>
    </location>
</feature>
<evidence type="ECO:0000313" key="3">
    <source>
        <dbReference type="EMBL" id="CAF3740354.1"/>
    </source>
</evidence>
<feature type="compositionally biased region" description="Low complexity" evidence="1">
    <location>
        <begin position="412"/>
        <end position="425"/>
    </location>
</feature>
<reference evidence="2" key="1">
    <citation type="submission" date="2021-02" db="EMBL/GenBank/DDBJ databases">
        <authorList>
            <person name="Nowell W R."/>
        </authorList>
    </citation>
    <scope>NUCLEOTIDE SEQUENCE</scope>
</reference>
<evidence type="ECO:0000313" key="4">
    <source>
        <dbReference type="Proteomes" id="UP000663829"/>
    </source>
</evidence>
<dbReference type="Proteomes" id="UP000663829">
    <property type="component" value="Unassembled WGS sequence"/>
</dbReference>
<accession>A0A814E6V3</accession>
<sequence length="733" mass="82691">VNYLLWNDSQATSHEHLFKKLQLKLLNIWEERTAQDTRMNDIDFAKTLFYFVWQHMKNNCTSSTIQKQIYPQKSYNLYSKCLDYLYKDNHRLSPFLTLNTNVNFSDKVQTSETIISTMDDRKKDDFLIPNIISDDDVLATTRKTFLTKEVSKCLPVCSSSTIKSDQQPSLTWIANRTRSNNNLNNSNNITVNSNKNHFTLTQQNLLHTKNDLMAVSIDCVDWNKETLSTSSSSDDDETAEKLRHKEVDALSILQFLQEYLQNGNSDVLMDIIRQIANEVTATSNNNNNQNNNHRRKKTNSSALFGHEDSYGINTNHDKKAKKDKKDDVYKKNDKDDKKEKTVTMKKDKDSSSSKNKRKVKSKDKLSEPDADSETSGGESDAESRTPTASFKVLSPIEELAVQSSYVPSQAESASSPPFSVSVPPSNLQMQSDGSFGVSGTNISQQATYTMASSPKQQQYGAAQQQSGKQNISVQQQLQQLTQMARDGDEILITLSLNSLVSFDRYYLQQQQWLPQRMQQQQQISSMPKNLEIVAKGFARIQNEPLQMSQQPPLQNVNGQQQTGYGEYSMYSTHAVQQAADGHRYPVPCGSAGLPSMPIGLPMRPMGPSINPMIMGQPLTNQMMMGSLGPRNCRSPLPHRRLDQYDDHGDCIVHCMDSMYNPDFRGRPPPRGGLHPSFFKNDSNTTTYNRGTMSRSPQGENNSRTQLQSNNNSNNSQRQLTGGNNVDVLVRAVK</sequence>
<comment type="caution">
    <text evidence="2">The sequence shown here is derived from an EMBL/GenBank/DDBJ whole genome shotgun (WGS) entry which is preliminary data.</text>
</comment>
<feature type="region of interest" description="Disordered" evidence="1">
    <location>
        <begin position="282"/>
        <end position="389"/>
    </location>
</feature>
<proteinExistence type="predicted"/>
<evidence type="ECO:0000256" key="1">
    <source>
        <dbReference type="SAM" id="MobiDB-lite"/>
    </source>
</evidence>
<organism evidence="2 4">
    <name type="scientific">Didymodactylos carnosus</name>
    <dbReference type="NCBI Taxonomy" id="1234261"/>
    <lineage>
        <taxon>Eukaryota</taxon>
        <taxon>Metazoa</taxon>
        <taxon>Spiralia</taxon>
        <taxon>Gnathifera</taxon>
        <taxon>Rotifera</taxon>
        <taxon>Eurotatoria</taxon>
        <taxon>Bdelloidea</taxon>
        <taxon>Philodinida</taxon>
        <taxon>Philodinidae</taxon>
        <taxon>Didymodactylos</taxon>
    </lineage>
</organism>
<feature type="compositionally biased region" description="Basic and acidic residues" evidence="1">
    <location>
        <begin position="323"/>
        <end position="351"/>
    </location>
</feature>
<feature type="region of interest" description="Disordered" evidence="1">
    <location>
        <begin position="665"/>
        <end position="725"/>
    </location>
</feature>
<dbReference type="OrthoDB" id="10040468at2759"/>
<name>A0A814E6V3_9BILA</name>
<evidence type="ECO:0000313" key="2">
    <source>
        <dbReference type="EMBL" id="CAF0966849.1"/>
    </source>
</evidence>
<feature type="compositionally biased region" description="Low complexity" evidence="1">
    <location>
        <begin position="700"/>
        <end position="720"/>
    </location>
</feature>